<dbReference type="Proteomes" id="UP000593875">
    <property type="component" value="Chromosome"/>
</dbReference>
<dbReference type="SUPFAM" id="SSF54523">
    <property type="entry name" value="Pili subunits"/>
    <property type="match status" value="1"/>
</dbReference>
<dbReference type="Pfam" id="PF07963">
    <property type="entry name" value="N_methyl"/>
    <property type="match status" value="1"/>
</dbReference>
<accession>A0A7L9U2B5</accession>
<keyword evidence="3" id="KW-1185">Reference proteome</keyword>
<evidence type="ECO:0000256" key="1">
    <source>
        <dbReference type="SAM" id="Phobius"/>
    </source>
</evidence>
<reference evidence="2 3" key="1">
    <citation type="submission" date="2020-10" db="EMBL/GenBank/DDBJ databases">
        <title>Genome sequencing of Massilia sp. LPB0304.</title>
        <authorList>
            <person name="Kim J."/>
        </authorList>
    </citation>
    <scope>NUCLEOTIDE SEQUENCE [LARGE SCALE GENOMIC DNA]</scope>
    <source>
        <strain evidence="2 3">LPB0304</strain>
    </source>
</reference>
<keyword evidence="1" id="KW-0472">Membrane</keyword>
<dbReference type="AlphaFoldDB" id="A0A7L9U2B5"/>
<name>A0A7L9U2B5_9BURK</name>
<proteinExistence type="predicted"/>
<dbReference type="InterPro" id="IPR045584">
    <property type="entry name" value="Pilin-like"/>
</dbReference>
<dbReference type="PANTHER" id="PTHR30093:SF7">
    <property type="entry name" value="MSHA MAJOR PILIN SUBUNIT MSHA"/>
    <property type="match status" value="1"/>
</dbReference>
<dbReference type="PANTHER" id="PTHR30093">
    <property type="entry name" value="GENERAL SECRETION PATHWAY PROTEIN G"/>
    <property type="match status" value="1"/>
</dbReference>
<dbReference type="NCBIfam" id="TIGR02532">
    <property type="entry name" value="IV_pilin_GFxxxE"/>
    <property type="match status" value="1"/>
</dbReference>
<dbReference type="RefSeq" id="WP_193686150.1">
    <property type="nucleotide sequence ID" value="NZ_CP062941.1"/>
</dbReference>
<feature type="transmembrane region" description="Helical" evidence="1">
    <location>
        <begin position="12"/>
        <end position="32"/>
    </location>
</feature>
<sequence>MNKSIKAAQGGFTLIELIVVIVILGILAATALPKFASLSGEARLASLNAAKGALNATAAMTHGKYLVAPNATMTVEGVAVSMNTTSGYPAVTDQASAEALAAAAGLSTADYKVYITGSGTTQPTVVANQFAVVPNSVVDTKTAKKCFVLFTAPTAANTAPTITVGSPTSPTAVADCE</sequence>
<evidence type="ECO:0000313" key="2">
    <source>
        <dbReference type="EMBL" id="QOL49108.1"/>
    </source>
</evidence>
<evidence type="ECO:0000313" key="3">
    <source>
        <dbReference type="Proteomes" id="UP000593875"/>
    </source>
</evidence>
<protein>
    <submittedName>
        <fullName evidence="2">Type II secretion system protein</fullName>
    </submittedName>
</protein>
<gene>
    <name evidence="2" type="ORF">LPB04_19610</name>
</gene>
<dbReference type="InterPro" id="IPR012902">
    <property type="entry name" value="N_methyl_site"/>
</dbReference>
<dbReference type="Gene3D" id="3.30.700.10">
    <property type="entry name" value="Glycoprotein, Type 4 Pilin"/>
    <property type="match status" value="1"/>
</dbReference>
<dbReference type="KEGG" id="mlir:LPB04_19610"/>
<dbReference type="PROSITE" id="PS00409">
    <property type="entry name" value="PROKAR_NTER_METHYL"/>
    <property type="match status" value="1"/>
</dbReference>
<keyword evidence="1" id="KW-0812">Transmembrane</keyword>
<keyword evidence="1" id="KW-1133">Transmembrane helix</keyword>
<dbReference type="EMBL" id="CP062941">
    <property type="protein sequence ID" value="QOL49108.1"/>
    <property type="molecule type" value="Genomic_DNA"/>
</dbReference>
<organism evidence="2 3">
    <name type="scientific">Massilia litorea</name>
    <dbReference type="NCBI Taxonomy" id="2769491"/>
    <lineage>
        <taxon>Bacteria</taxon>
        <taxon>Pseudomonadati</taxon>
        <taxon>Pseudomonadota</taxon>
        <taxon>Betaproteobacteria</taxon>
        <taxon>Burkholderiales</taxon>
        <taxon>Oxalobacteraceae</taxon>
        <taxon>Telluria group</taxon>
        <taxon>Massilia</taxon>
    </lineage>
</organism>